<evidence type="ECO:0000313" key="4">
    <source>
        <dbReference type="EMBL" id="EDM25995.1"/>
    </source>
</evidence>
<dbReference type="InterPro" id="IPR050883">
    <property type="entry name" value="PNGase"/>
</dbReference>
<reference evidence="4 5" key="1">
    <citation type="journal article" date="2010" name="J. Bacteriol.">
        <title>Genome sequence of Lentisphaera araneosa HTCC2155T, the type species of the order Lentisphaerales in the phylum Lentisphaerae.</title>
        <authorList>
            <person name="Thrash J.C."/>
            <person name="Cho J.C."/>
            <person name="Vergin K.L."/>
            <person name="Morris R.M."/>
            <person name="Giovannoni S.J."/>
        </authorList>
    </citation>
    <scope>NUCLEOTIDE SEQUENCE [LARGE SCALE GENOMIC DNA]</scope>
    <source>
        <strain evidence="4 5">HTCC2155</strain>
    </source>
</reference>
<dbReference type="InterPro" id="IPR014718">
    <property type="entry name" value="GH-type_carb-bd"/>
</dbReference>
<gene>
    <name evidence="4" type="ORF">LNTAR_19397</name>
</gene>
<evidence type="ECO:0000313" key="5">
    <source>
        <dbReference type="Proteomes" id="UP000004947"/>
    </source>
</evidence>
<keyword evidence="5" id="KW-1185">Reference proteome</keyword>
<feature type="region of interest" description="Disordered" evidence="1">
    <location>
        <begin position="255"/>
        <end position="278"/>
    </location>
</feature>
<accession>A6DQU5</accession>
<dbReference type="InterPro" id="IPR012939">
    <property type="entry name" value="Glyco_hydro_92"/>
</dbReference>
<dbReference type="OrthoDB" id="9804511at2"/>
<dbReference type="GO" id="GO:0005975">
    <property type="term" value="P:carbohydrate metabolic process"/>
    <property type="evidence" value="ECO:0007669"/>
    <property type="project" value="InterPro"/>
</dbReference>
<dbReference type="AlphaFoldDB" id="A6DQU5"/>
<feature type="domain" description="Glycosyl hydrolase family 92" evidence="2">
    <location>
        <begin position="323"/>
        <end position="684"/>
    </location>
</feature>
<comment type="caution">
    <text evidence="4">The sequence shown here is derived from an EMBL/GenBank/DDBJ whole genome shotgun (WGS) entry which is preliminary data.</text>
</comment>
<dbReference type="SUPFAM" id="SSF48208">
    <property type="entry name" value="Six-hairpin glycosidases"/>
    <property type="match status" value="1"/>
</dbReference>
<dbReference type="Proteomes" id="UP000004947">
    <property type="component" value="Unassembled WGS sequence"/>
</dbReference>
<evidence type="ECO:0000259" key="3">
    <source>
        <dbReference type="Pfam" id="PF17678"/>
    </source>
</evidence>
<dbReference type="STRING" id="313628.LNTAR_19397"/>
<dbReference type="EMBL" id="ABCK01000021">
    <property type="protein sequence ID" value="EDM25995.1"/>
    <property type="molecule type" value="Genomic_DNA"/>
</dbReference>
<evidence type="ECO:0000256" key="1">
    <source>
        <dbReference type="SAM" id="MobiDB-lite"/>
    </source>
</evidence>
<feature type="domain" description="Glycosyl hydrolase family 92 N-terminal" evidence="3">
    <location>
        <begin position="30"/>
        <end position="317"/>
    </location>
</feature>
<dbReference type="PANTHER" id="PTHR12143">
    <property type="entry name" value="PEPTIDE N-GLYCANASE PNGASE -RELATED"/>
    <property type="match status" value="1"/>
</dbReference>
<dbReference type="eggNOG" id="COG3537">
    <property type="taxonomic scope" value="Bacteria"/>
</dbReference>
<dbReference type="Gene3D" id="3.30.2080.10">
    <property type="entry name" value="GH92 mannosidase domain"/>
    <property type="match status" value="1"/>
</dbReference>
<evidence type="ECO:0008006" key="6">
    <source>
        <dbReference type="Google" id="ProtNLM"/>
    </source>
</evidence>
<name>A6DQU5_9BACT</name>
<protein>
    <recommendedName>
        <fullName evidence="6">Alpha-1,2-mannosidase</fullName>
    </recommendedName>
</protein>
<sequence length="695" mass="79042">MNFTKILCSLSIGILSLSAQQGHLNEALKYADPFYGNAGTDIPPAKGVAAAWNWEKAQQGNTHPGPQMPFGMVSIIPYTGAYPTGYGANKKTFTGKAQYFDKYKDAAYGFTHMQQSGTGTIGIYYNFLRVSPTTNYNKETRKTRFKMNEQNAHPGYFNCTIAENDVKVELTASQKVGFHRYHIPANMESPQISIDFSEGGLDTREDNVRNVKAQKESETLLTGEFNHIGFNYYFAVKSSVSFKNGSFYHVIGERPERSKGNNKKRKVVIPNPDPEKSTDKAEIKINKLTRKNSRMFYLDYVFDAEPGSNIELKIAFSFRSVEQAKANLMSAPNSFDEARSQAESTWEQCLTRLDYKAKDERDKKLFYSNLYHSLVKPSICDNESPFWEDEVFVTDFSTLWDVYKTQIPLLVKYYPEYGSKVIKGMINAMDTHGYFPCGYQKCDPKNMKKFDGQCTGMEWVTLAYAYKHKGKLGGIDWKKALKNADKFAQMDRVQEILKNGHAEGLSNTHTLDVSSAFAAICFIAKGEGLQSLYDKYAEHRNIWQKVYDSETGLLKEGDYYEGTQWNYSFRPHFAMEERVKLAGGKEKFTELLDTFFGFKDIEAGTVSPDGIEGFPRQLRKFRFEGLNNECDMEAPYAYQWSSKPERTQEVIKAVMKYQFQPGPNGIPGNNDSGGTSSWWVLNAIEDFPLVENFED</sequence>
<evidence type="ECO:0000259" key="2">
    <source>
        <dbReference type="Pfam" id="PF07971"/>
    </source>
</evidence>
<dbReference type="Gene3D" id="2.70.98.10">
    <property type="match status" value="1"/>
</dbReference>
<proteinExistence type="predicted"/>
<dbReference type="GO" id="GO:0005829">
    <property type="term" value="C:cytosol"/>
    <property type="evidence" value="ECO:0007669"/>
    <property type="project" value="TreeGrafter"/>
</dbReference>
<dbReference type="GO" id="GO:0000224">
    <property type="term" value="F:peptide-N4-(N-acetyl-beta-glucosaminyl)asparagine amidase activity"/>
    <property type="evidence" value="ECO:0007669"/>
    <property type="project" value="TreeGrafter"/>
</dbReference>
<dbReference type="Gene3D" id="1.20.1050.60">
    <property type="entry name" value="alpha-1,2-mannosidase"/>
    <property type="match status" value="1"/>
</dbReference>
<dbReference type="GO" id="GO:0030246">
    <property type="term" value="F:carbohydrate binding"/>
    <property type="evidence" value="ECO:0007669"/>
    <property type="project" value="InterPro"/>
</dbReference>
<organism evidence="4 5">
    <name type="scientific">Lentisphaera araneosa HTCC2155</name>
    <dbReference type="NCBI Taxonomy" id="313628"/>
    <lineage>
        <taxon>Bacteria</taxon>
        <taxon>Pseudomonadati</taxon>
        <taxon>Lentisphaerota</taxon>
        <taxon>Lentisphaeria</taxon>
        <taxon>Lentisphaerales</taxon>
        <taxon>Lentisphaeraceae</taxon>
        <taxon>Lentisphaera</taxon>
    </lineage>
</organism>
<dbReference type="Pfam" id="PF17678">
    <property type="entry name" value="Glyco_hydro_92N"/>
    <property type="match status" value="1"/>
</dbReference>
<dbReference type="RefSeq" id="WP_007280218.1">
    <property type="nucleotide sequence ID" value="NZ_ABCK01000021.1"/>
</dbReference>
<dbReference type="PANTHER" id="PTHR12143:SF43">
    <property type="entry name" value="PUTATIVE-RELATED"/>
    <property type="match status" value="1"/>
</dbReference>
<dbReference type="Pfam" id="PF07971">
    <property type="entry name" value="Glyco_hydro_92"/>
    <property type="match status" value="1"/>
</dbReference>
<dbReference type="InterPro" id="IPR041371">
    <property type="entry name" value="GH92_N"/>
</dbReference>
<dbReference type="Gene3D" id="1.20.1610.10">
    <property type="entry name" value="alpha-1,2-mannosidases domains"/>
    <property type="match status" value="1"/>
</dbReference>
<dbReference type="GO" id="GO:0006516">
    <property type="term" value="P:glycoprotein catabolic process"/>
    <property type="evidence" value="ECO:0007669"/>
    <property type="project" value="TreeGrafter"/>
</dbReference>
<dbReference type="InterPro" id="IPR008928">
    <property type="entry name" value="6-hairpin_glycosidase_sf"/>
</dbReference>